<accession>A0A1G2BR84</accession>
<gene>
    <name evidence="2" type="ORF">A3B31_03000</name>
</gene>
<name>A0A1G2BR84_9BACT</name>
<keyword evidence="1" id="KW-1133">Transmembrane helix</keyword>
<dbReference type="Proteomes" id="UP000177349">
    <property type="component" value="Unassembled WGS sequence"/>
</dbReference>
<proteinExistence type="predicted"/>
<protein>
    <submittedName>
        <fullName evidence="2">Uncharacterized protein</fullName>
    </submittedName>
</protein>
<evidence type="ECO:0000313" key="2">
    <source>
        <dbReference type="EMBL" id="OGY91654.1"/>
    </source>
</evidence>
<sequence>MKWSYLFITLGVVIIFSVPLFLSERNGGSRPSALTSFRELCRATGGTFYDDCETRFAEFCGNKSASFIEGKQVACNCHIGYQWGLNGCEPAAPPYAPSFKVEVTGATCDEWHDAIEQAFRNDNFCETDDDCTVITLGGEFVEFGCYKFIHRSVSEERVYAVLSSYSDRCTLAIDDCARAPRPVCVSNRCATRSIGSE</sequence>
<dbReference type="AlphaFoldDB" id="A0A1G2BR84"/>
<reference evidence="2 3" key="1">
    <citation type="journal article" date="2016" name="Nat. Commun.">
        <title>Thousands of microbial genomes shed light on interconnected biogeochemical processes in an aquifer system.</title>
        <authorList>
            <person name="Anantharaman K."/>
            <person name="Brown C.T."/>
            <person name="Hug L.A."/>
            <person name="Sharon I."/>
            <person name="Castelle C.J."/>
            <person name="Probst A.J."/>
            <person name="Thomas B.C."/>
            <person name="Singh A."/>
            <person name="Wilkins M.J."/>
            <person name="Karaoz U."/>
            <person name="Brodie E.L."/>
            <person name="Williams K.H."/>
            <person name="Hubbard S.S."/>
            <person name="Banfield J.F."/>
        </authorList>
    </citation>
    <scope>NUCLEOTIDE SEQUENCE [LARGE SCALE GENOMIC DNA]</scope>
</reference>
<keyword evidence="1" id="KW-0812">Transmembrane</keyword>
<organism evidence="2 3">
    <name type="scientific">Candidatus Komeilibacteria bacterium RIFCSPLOWO2_01_FULL_53_11</name>
    <dbReference type="NCBI Taxonomy" id="1798552"/>
    <lineage>
        <taxon>Bacteria</taxon>
        <taxon>Candidatus Komeiliibacteriota</taxon>
    </lineage>
</organism>
<keyword evidence="1" id="KW-0472">Membrane</keyword>
<dbReference type="EMBL" id="MHKN01000036">
    <property type="protein sequence ID" value="OGY91654.1"/>
    <property type="molecule type" value="Genomic_DNA"/>
</dbReference>
<evidence type="ECO:0000313" key="3">
    <source>
        <dbReference type="Proteomes" id="UP000177349"/>
    </source>
</evidence>
<comment type="caution">
    <text evidence="2">The sequence shown here is derived from an EMBL/GenBank/DDBJ whole genome shotgun (WGS) entry which is preliminary data.</text>
</comment>
<feature type="transmembrane region" description="Helical" evidence="1">
    <location>
        <begin position="6"/>
        <end position="22"/>
    </location>
</feature>
<evidence type="ECO:0000256" key="1">
    <source>
        <dbReference type="SAM" id="Phobius"/>
    </source>
</evidence>